<dbReference type="InterPro" id="IPR051013">
    <property type="entry name" value="MBL_superfamily_lactonases"/>
</dbReference>
<dbReference type="PROSITE" id="PS51318">
    <property type="entry name" value="TAT"/>
    <property type="match status" value="1"/>
</dbReference>
<evidence type="ECO:0000259" key="6">
    <source>
        <dbReference type="SMART" id="SM00849"/>
    </source>
</evidence>
<dbReference type="Proteomes" id="UP000237889">
    <property type="component" value="Chromosome"/>
</dbReference>
<dbReference type="RefSeq" id="WP_106747937.1">
    <property type="nucleotide sequence ID" value="NZ_CP027668.1"/>
</dbReference>
<dbReference type="CDD" id="cd07720">
    <property type="entry name" value="OPHC2-like_MBL-fold"/>
    <property type="match status" value="1"/>
</dbReference>
<comment type="similarity">
    <text evidence="1">Belongs to the metallo-beta-lactamase superfamily.</text>
</comment>
<dbReference type="SUPFAM" id="SSF56281">
    <property type="entry name" value="Metallo-hydrolase/oxidoreductase"/>
    <property type="match status" value="1"/>
</dbReference>
<evidence type="ECO:0000313" key="8">
    <source>
        <dbReference type="Proteomes" id="UP000237889"/>
    </source>
</evidence>
<keyword evidence="2" id="KW-0479">Metal-binding</keyword>
<dbReference type="GO" id="GO:0016787">
    <property type="term" value="F:hydrolase activity"/>
    <property type="evidence" value="ECO:0007669"/>
    <property type="project" value="UniProtKB-KW"/>
</dbReference>
<gene>
    <name evidence="7" type="ORF">C6569_05700</name>
</gene>
<dbReference type="InterPro" id="IPR001279">
    <property type="entry name" value="Metallo-B-lactamas"/>
</dbReference>
<dbReference type="InterPro" id="IPR036866">
    <property type="entry name" value="RibonucZ/Hydroxyglut_hydro"/>
</dbReference>
<evidence type="ECO:0000313" key="7">
    <source>
        <dbReference type="EMBL" id="AVO44594.1"/>
    </source>
</evidence>
<protein>
    <submittedName>
        <fullName evidence="7">MBL fold metallo-hydrolase</fullName>
    </submittedName>
</protein>
<dbReference type="PANTHER" id="PTHR42978:SF6">
    <property type="entry name" value="QUORUM-QUENCHING LACTONASE YTNP-RELATED"/>
    <property type="match status" value="1"/>
</dbReference>
<evidence type="ECO:0000256" key="4">
    <source>
        <dbReference type="ARBA" id="ARBA00022833"/>
    </source>
</evidence>
<dbReference type="KEGG" id="phr:C6569_05700"/>
<dbReference type="EMBL" id="CP027668">
    <property type="protein sequence ID" value="AVO44594.1"/>
    <property type="molecule type" value="Genomic_DNA"/>
</dbReference>
<dbReference type="OrthoDB" id="9773738at2"/>
<keyword evidence="5" id="KW-0732">Signal</keyword>
<evidence type="ECO:0000256" key="3">
    <source>
        <dbReference type="ARBA" id="ARBA00022801"/>
    </source>
</evidence>
<dbReference type="GO" id="GO:0046872">
    <property type="term" value="F:metal ion binding"/>
    <property type="evidence" value="ECO:0007669"/>
    <property type="project" value="UniProtKB-KW"/>
</dbReference>
<dbReference type="AlphaFoldDB" id="A0A2S0N8U9"/>
<name>A0A2S0N8U9_9HYPH</name>
<feature type="signal peptide" evidence="5">
    <location>
        <begin position="1"/>
        <end position="32"/>
    </location>
</feature>
<dbReference type="PANTHER" id="PTHR42978">
    <property type="entry name" value="QUORUM-QUENCHING LACTONASE YTNP-RELATED-RELATED"/>
    <property type="match status" value="1"/>
</dbReference>
<sequence length="326" mass="34590">MTTIDRRTALAAGAATLAAPAFLTGATTPLFAQAAAAAAQAPGFYKYKVGDITVTAINDGFFARPVEGFIRNAELPAVQAALGAAFLPTNAVPIPFNTLVVETGGKVVLLDTGNGNVGAPTSGTWMTNFKAAGFDPAKVDSVVISHFHGDHINGIRLRDGTAVFPNAEISVPAPEWAFWMSDERMNAAPEAMRGAFQNVRRVFGPIAANVKRFEPSTEVGNGITSMAAFGHSPGHTVFVIASGNAKLTYMADVTNHPALFVRNPDWSAIFDMDADAARATRRRLLDMAASEKTRVHFYHAPFPSNGFIAKEGNGYQLVPAQWTPAI</sequence>
<evidence type="ECO:0000256" key="1">
    <source>
        <dbReference type="ARBA" id="ARBA00007749"/>
    </source>
</evidence>
<proteinExistence type="inferred from homology"/>
<keyword evidence="4" id="KW-0862">Zinc</keyword>
<dbReference type="SMART" id="SM00849">
    <property type="entry name" value="Lactamase_B"/>
    <property type="match status" value="1"/>
</dbReference>
<organism evidence="7 8">
    <name type="scientific">Phreatobacter cathodiphilus</name>
    <dbReference type="NCBI Taxonomy" id="1868589"/>
    <lineage>
        <taxon>Bacteria</taxon>
        <taxon>Pseudomonadati</taxon>
        <taxon>Pseudomonadota</taxon>
        <taxon>Alphaproteobacteria</taxon>
        <taxon>Hyphomicrobiales</taxon>
        <taxon>Phreatobacteraceae</taxon>
        <taxon>Phreatobacter</taxon>
    </lineage>
</organism>
<evidence type="ECO:0000256" key="5">
    <source>
        <dbReference type="SAM" id="SignalP"/>
    </source>
</evidence>
<keyword evidence="8" id="KW-1185">Reference proteome</keyword>
<feature type="chain" id="PRO_5015701341" evidence="5">
    <location>
        <begin position="33"/>
        <end position="326"/>
    </location>
</feature>
<dbReference type="InterPro" id="IPR006311">
    <property type="entry name" value="TAT_signal"/>
</dbReference>
<dbReference type="Gene3D" id="3.60.15.10">
    <property type="entry name" value="Ribonuclease Z/Hydroxyacylglutathione hydrolase-like"/>
    <property type="match status" value="1"/>
</dbReference>
<keyword evidence="3 7" id="KW-0378">Hydrolase</keyword>
<feature type="domain" description="Metallo-beta-lactamase" evidence="6">
    <location>
        <begin position="95"/>
        <end position="299"/>
    </location>
</feature>
<dbReference type="Pfam" id="PF00753">
    <property type="entry name" value="Lactamase_B"/>
    <property type="match status" value="1"/>
</dbReference>
<evidence type="ECO:0000256" key="2">
    <source>
        <dbReference type="ARBA" id="ARBA00022723"/>
    </source>
</evidence>
<accession>A0A2S0N8U9</accession>
<reference evidence="7 8" key="1">
    <citation type="submission" date="2018-03" db="EMBL/GenBank/DDBJ databases">
        <title>Genome sequencing of Phreatobacter sp.</title>
        <authorList>
            <person name="Kim S.-J."/>
            <person name="Heo J."/>
            <person name="Kwon S.-W."/>
        </authorList>
    </citation>
    <scope>NUCLEOTIDE SEQUENCE [LARGE SCALE GENOMIC DNA]</scope>
    <source>
        <strain evidence="7 8">S-12</strain>
    </source>
</reference>